<dbReference type="CDD" id="cd07087">
    <property type="entry name" value="ALDH_F3-13-14_CALDH-like"/>
    <property type="match status" value="1"/>
</dbReference>
<name>A0A433D4J9_9FUNG</name>
<dbReference type="PIRSF" id="PIRSF036492">
    <property type="entry name" value="ALDH"/>
    <property type="match status" value="1"/>
</dbReference>
<dbReference type="Gene3D" id="3.40.605.10">
    <property type="entry name" value="Aldehyde Dehydrogenase, Chain A, domain 1"/>
    <property type="match status" value="1"/>
</dbReference>
<dbReference type="InterPro" id="IPR016160">
    <property type="entry name" value="Ald_DH_CS_CYS"/>
</dbReference>
<dbReference type="InterPro" id="IPR016162">
    <property type="entry name" value="Ald_DH_N"/>
</dbReference>
<organism evidence="8 9">
    <name type="scientific">Jimgerdemannia flammicorona</name>
    <dbReference type="NCBI Taxonomy" id="994334"/>
    <lineage>
        <taxon>Eukaryota</taxon>
        <taxon>Fungi</taxon>
        <taxon>Fungi incertae sedis</taxon>
        <taxon>Mucoromycota</taxon>
        <taxon>Mucoromycotina</taxon>
        <taxon>Endogonomycetes</taxon>
        <taxon>Endogonales</taxon>
        <taxon>Endogonaceae</taxon>
        <taxon>Jimgerdemannia</taxon>
    </lineage>
</organism>
<sequence>MLQNTPVDQYPEIVNELRQSFNSGITRSLEFRKQQLRRVWDLLDENVDVFIKTIHQDLRKPVQEVLGTEIGPSKEEAYYLINNLDRLAKPEKVKGRYLVNAMETKYYRKDALGLILIMSSWNYPVQLIFLPLVGAIATGNVAIIKPAELSPHTAAAITELLPRYLDPRFFRVVNGGIPETTALLQQRFDHIFYTGNGHVGRVILAAAAKHLTPVTLELGGKSPAIVMPDSDLQVVANRVAFGRFLNCGQVCVAVDYVLVHEKVLEPFVEALKKATTSFYGTDPQQSKDYARIIYERSFARLTSMLANTTGRVVYGGQSDKEDLFIAPTIVTGFTDLPNEPLMQEEIFGPILPVIPISDVDEALQFVNASSHIPPSLLPEETTHCPSIFSRTTKKSLRKVIISDNFVLDNTHSGGVTVNDIFMHAQELAMCFGGVGTSGMGKYHGDASYDVFTHRRAVMVKNQGLEAVVAAIKYPPYSQNSVDILNLFTVSMPSWKGLGAKVAYAMTGLKAIMNVVFGKK</sequence>
<dbReference type="OrthoDB" id="440325at2759"/>
<evidence type="ECO:0000256" key="1">
    <source>
        <dbReference type="ARBA" id="ARBA00009986"/>
    </source>
</evidence>
<keyword evidence="9" id="KW-1185">Reference proteome</keyword>
<dbReference type="PROSITE" id="PS00070">
    <property type="entry name" value="ALDEHYDE_DEHYDR_CYS"/>
    <property type="match status" value="1"/>
</dbReference>
<dbReference type="PANTHER" id="PTHR43570:SF16">
    <property type="entry name" value="ALDEHYDE DEHYDROGENASE TYPE III, ISOFORM Q"/>
    <property type="match status" value="1"/>
</dbReference>
<dbReference type="FunFam" id="3.40.605.10:FF:000004">
    <property type="entry name" value="Aldehyde dehydrogenase"/>
    <property type="match status" value="1"/>
</dbReference>
<dbReference type="InterPro" id="IPR015590">
    <property type="entry name" value="Aldehyde_DH_dom"/>
</dbReference>
<dbReference type="Pfam" id="PF00171">
    <property type="entry name" value="Aldedh"/>
    <property type="match status" value="1"/>
</dbReference>
<evidence type="ECO:0000256" key="5">
    <source>
        <dbReference type="PROSITE-ProRule" id="PRU10007"/>
    </source>
</evidence>
<evidence type="ECO:0000256" key="6">
    <source>
        <dbReference type="RuleBase" id="RU003345"/>
    </source>
</evidence>
<feature type="active site" evidence="4 5">
    <location>
        <position position="217"/>
    </location>
</feature>
<keyword evidence="2 3" id="KW-0560">Oxidoreductase</keyword>
<comment type="caution">
    <text evidence="8">The sequence shown here is derived from an EMBL/GenBank/DDBJ whole genome shotgun (WGS) entry which is preliminary data.</text>
</comment>
<reference evidence="8 9" key="1">
    <citation type="journal article" date="2018" name="New Phytol.">
        <title>Phylogenomics of Endogonaceae and evolution of mycorrhizas within Mucoromycota.</title>
        <authorList>
            <person name="Chang Y."/>
            <person name="Desiro A."/>
            <person name="Na H."/>
            <person name="Sandor L."/>
            <person name="Lipzen A."/>
            <person name="Clum A."/>
            <person name="Barry K."/>
            <person name="Grigoriev I.V."/>
            <person name="Martin F.M."/>
            <person name="Stajich J.E."/>
            <person name="Smith M.E."/>
            <person name="Bonito G."/>
            <person name="Spatafora J.W."/>
        </authorList>
    </citation>
    <scope>NUCLEOTIDE SEQUENCE [LARGE SCALE GENOMIC DNA]</scope>
    <source>
        <strain evidence="8 9">GMNB39</strain>
    </source>
</reference>
<evidence type="ECO:0000313" key="9">
    <source>
        <dbReference type="Proteomes" id="UP000268093"/>
    </source>
</evidence>
<comment type="similarity">
    <text evidence="1 3 6">Belongs to the aldehyde dehydrogenase family.</text>
</comment>
<feature type="domain" description="Aldehyde dehydrogenase" evidence="7">
    <location>
        <begin position="12"/>
        <end position="457"/>
    </location>
</feature>
<dbReference type="SUPFAM" id="SSF53720">
    <property type="entry name" value="ALDH-like"/>
    <property type="match status" value="1"/>
</dbReference>
<dbReference type="PROSITE" id="PS00687">
    <property type="entry name" value="ALDEHYDE_DEHYDR_GLU"/>
    <property type="match status" value="1"/>
</dbReference>
<dbReference type="EMBL" id="RBNI01006807">
    <property type="protein sequence ID" value="RUP45758.1"/>
    <property type="molecule type" value="Genomic_DNA"/>
</dbReference>
<dbReference type="GO" id="GO:0004029">
    <property type="term" value="F:aldehyde dehydrogenase (NAD+) activity"/>
    <property type="evidence" value="ECO:0007669"/>
    <property type="project" value="TreeGrafter"/>
</dbReference>
<dbReference type="InterPro" id="IPR016163">
    <property type="entry name" value="Ald_DH_C"/>
</dbReference>
<dbReference type="InterPro" id="IPR012394">
    <property type="entry name" value="Aldehyde_DH_NAD(P)"/>
</dbReference>
<dbReference type="PANTHER" id="PTHR43570">
    <property type="entry name" value="ALDEHYDE DEHYDROGENASE"/>
    <property type="match status" value="1"/>
</dbReference>
<accession>A0A433D4J9</accession>
<dbReference type="GO" id="GO:0005737">
    <property type="term" value="C:cytoplasm"/>
    <property type="evidence" value="ECO:0007669"/>
    <property type="project" value="TreeGrafter"/>
</dbReference>
<dbReference type="AlphaFoldDB" id="A0A433D4J9"/>
<dbReference type="Proteomes" id="UP000268093">
    <property type="component" value="Unassembled WGS sequence"/>
</dbReference>
<evidence type="ECO:0000313" key="8">
    <source>
        <dbReference type="EMBL" id="RUP45758.1"/>
    </source>
</evidence>
<dbReference type="GO" id="GO:0006081">
    <property type="term" value="P:aldehyde metabolic process"/>
    <property type="evidence" value="ECO:0007669"/>
    <property type="project" value="InterPro"/>
</dbReference>
<proteinExistence type="inferred from homology"/>
<protein>
    <recommendedName>
        <fullName evidence="3">Aldehyde dehydrogenase</fullName>
    </recommendedName>
</protein>
<evidence type="ECO:0000256" key="3">
    <source>
        <dbReference type="PIRNR" id="PIRNR036492"/>
    </source>
</evidence>
<dbReference type="Gene3D" id="3.40.309.10">
    <property type="entry name" value="Aldehyde Dehydrogenase, Chain A, domain 2"/>
    <property type="match status" value="1"/>
</dbReference>
<evidence type="ECO:0000256" key="4">
    <source>
        <dbReference type="PIRSR" id="PIRSR036492-1"/>
    </source>
</evidence>
<feature type="active site" evidence="4">
    <location>
        <position position="251"/>
    </location>
</feature>
<dbReference type="InterPro" id="IPR016161">
    <property type="entry name" value="Ald_DH/histidinol_DH"/>
</dbReference>
<evidence type="ECO:0000259" key="7">
    <source>
        <dbReference type="Pfam" id="PF00171"/>
    </source>
</evidence>
<gene>
    <name evidence="8" type="ORF">BC936DRAFT_147771</name>
</gene>
<evidence type="ECO:0000256" key="2">
    <source>
        <dbReference type="ARBA" id="ARBA00023002"/>
    </source>
</evidence>
<dbReference type="InterPro" id="IPR029510">
    <property type="entry name" value="Ald_DH_CS_GLU"/>
</dbReference>